<keyword evidence="2" id="KW-1185">Reference proteome</keyword>
<evidence type="ECO:0000313" key="1">
    <source>
        <dbReference type="EMBL" id="MQL71689.1"/>
    </source>
</evidence>
<name>A0A843TTL7_COLES</name>
<proteinExistence type="predicted"/>
<evidence type="ECO:0000313" key="2">
    <source>
        <dbReference type="Proteomes" id="UP000652761"/>
    </source>
</evidence>
<gene>
    <name evidence="1" type="ORF">Taro_003988</name>
</gene>
<organism evidence="1 2">
    <name type="scientific">Colocasia esculenta</name>
    <name type="common">Wild taro</name>
    <name type="synonym">Arum esculentum</name>
    <dbReference type="NCBI Taxonomy" id="4460"/>
    <lineage>
        <taxon>Eukaryota</taxon>
        <taxon>Viridiplantae</taxon>
        <taxon>Streptophyta</taxon>
        <taxon>Embryophyta</taxon>
        <taxon>Tracheophyta</taxon>
        <taxon>Spermatophyta</taxon>
        <taxon>Magnoliopsida</taxon>
        <taxon>Liliopsida</taxon>
        <taxon>Araceae</taxon>
        <taxon>Aroideae</taxon>
        <taxon>Colocasieae</taxon>
        <taxon>Colocasia</taxon>
    </lineage>
</organism>
<dbReference type="EMBL" id="NMUH01000106">
    <property type="protein sequence ID" value="MQL71689.1"/>
    <property type="molecule type" value="Genomic_DNA"/>
</dbReference>
<dbReference type="AlphaFoldDB" id="A0A843TTL7"/>
<protein>
    <submittedName>
        <fullName evidence="1">Uncharacterized protein</fullName>
    </submittedName>
</protein>
<reference evidence="1" key="1">
    <citation type="submission" date="2017-07" db="EMBL/GenBank/DDBJ databases">
        <title>Taro Niue Genome Assembly and Annotation.</title>
        <authorList>
            <person name="Atibalentja N."/>
            <person name="Keating K."/>
            <person name="Fields C.J."/>
        </authorList>
    </citation>
    <scope>NUCLEOTIDE SEQUENCE</scope>
    <source>
        <strain evidence="1">Niue_2</strain>
        <tissue evidence="1">Leaf</tissue>
    </source>
</reference>
<comment type="caution">
    <text evidence="1">The sequence shown here is derived from an EMBL/GenBank/DDBJ whole genome shotgun (WGS) entry which is preliminary data.</text>
</comment>
<sequence>MSSDLQGIKCLFSELLELKKSSDEDFQKNVCSKYSTFIRQLDETTSPSGVICNPRLKKR</sequence>
<dbReference type="Proteomes" id="UP000652761">
    <property type="component" value="Unassembled WGS sequence"/>
</dbReference>
<accession>A0A843TTL7</accession>